<feature type="domain" description="FecR protein" evidence="1">
    <location>
        <begin position="115"/>
        <end position="209"/>
    </location>
</feature>
<dbReference type="InterPro" id="IPR012373">
    <property type="entry name" value="Ferrdict_sens_TM"/>
</dbReference>
<proteinExistence type="predicted"/>
<dbReference type="InterPro" id="IPR006860">
    <property type="entry name" value="FecR"/>
</dbReference>
<dbReference type="Pfam" id="PF16344">
    <property type="entry name" value="FecR_C"/>
    <property type="match status" value="1"/>
</dbReference>
<dbReference type="Proteomes" id="UP001589774">
    <property type="component" value="Unassembled WGS sequence"/>
</dbReference>
<sequence length="321" mass="36113">MEVDHGLLKKYWLGQCSPEERQRVEAWIASGTPPDRDHALRTVQNEATMKSVLWQRITQQSQLDDAPAPNIKSPFYKQTLIKVAASIIFLMGIGSYLWTHQDLFTPQKDSVPYKTVTVAKGKQMQVILSDGSKVYLHAGSTLQYPVHFSKEQRHVILQGEGFFDIQQNPAQPFQVEAGEVQIRVLGTQFNVNSRKPGKEVVTVETGKVQVSAIGATDTLTLSAGMQGQHIAGSLQEKKVNSQHYSGWKNGQLRFDHIPLAEVALELERWYDTDVKITDAALANTKVRAHFKNATLKEVVHDIAFALHIQYKIKNKEVLFIK</sequence>
<evidence type="ECO:0000313" key="3">
    <source>
        <dbReference type="EMBL" id="MFC0320704.1"/>
    </source>
</evidence>
<dbReference type="RefSeq" id="WP_377477605.1">
    <property type="nucleotide sequence ID" value="NZ_JBHLWO010000002.1"/>
</dbReference>
<gene>
    <name evidence="3" type="ORF">ACFFI0_20430</name>
</gene>
<dbReference type="InterPro" id="IPR032508">
    <property type="entry name" value="FecR_C"/>
</dbReference>
<comment type="caution">
    <text evidence="3">The sequence shown here is derived from an EMBL/GenBank/DDBJ whole genome shotgun (WGS) entry which is preliminary data.</text>
</comment>
<dbReference type="PIRSF" id="PIRSF018266">
    <property type="entry name" value="FecR"/>
    <property type="match status" value="1"/>
</dbReference>
<evidence type="ECO:0000259" key="1">
    <source>
        <dbReference type="Pfam" id="PF04773"/>
    </source>
</evidence>
<protein>
    <submittedName>
        <fullName evidence="3">FecR family protein</fullName>
    </submittedName>
</protein>
<feature type="domain" description="Protein FecR C-terminal" evidence="2">
    <location>
        <begin position="252"/>
        <end position="318"/>
    </location>
</feature>
<organism evidence="3 4">
    <name type="scientific">Olivibacter oleidegradans</name>
    <dbReference type="NCBI Taxonomy" id="760123"/>
    <lineage>
        <taxon>Bacteria</taxon>
        <taxon>Pseudomonadati</taxon>
        <taxon>Bacteroidota</taxon>
        <taxon>Sphingobacteriia</taxon>
        <taxon>Sphingobacteriales</taxon>
        <taxon>Sphingobacteriaceae</taxon>
        <taxon>Olivibacter</taxon>
    </lineage>
</organism>
<dbReference type="PANTHER" id="PTHR30273">
    <property type="entry name" value="PERIPLASMIC SIGNAL SENSOR AND SIGMA FACTOR ACTIVATOR FECR-RELATED"/>
    <property type="match status" value="1"/>
</dbReference>
<dbReference type="PANTHER" id="PTHR30273:SF2">
    <property type="entry name" value="PROTEIN FECR"/>
    <property type="match status" value="1"/>
</dbReference>
<dbReference type="Pfam" id="PF04773">
    <property type="entry name" value="FecR"/>
    <property type="match status" value="1"/>
</dbReference>
<accession>A0ABV6HP87</accession>
<reference evidence="3 4" key="1">
    <citation type="submission" date="2024-09" db="EMBL/GenBank/DDBJ databases">
        <authorList>
            <person name="Sun Q."/>
            <person name="Mori K."/>
        </authorList>
    </citation>
    <scope>NUCLEOTIDE SEQUENCE [LARGE SCALE GENOMIC DNA]</scope>
    <source>
        <strain evidence="3 4">CCM 7765</strain>
    </source>
</reference>
<dbReference type="Gene3D" id="3.55.50.30">
    <property type="match status" value="1"/>
</dbReference>
<evidence type="ECO:0000259" key="2">
    <source>
        <dbReference type="Pfam" id="PF16344"/>
    </source>
</evidence>
<dbReference type="Gene3D" id="2.60.120.1440">
    <property type="match status" value="1"/>
</dbReference>
<dbReference type="EMBL" id="JBHLWO010000002">
    <property type="protein sequence ID" value="MFC0320704.1"/>
    <property type="molecule type" value="Genomic_DNA"/>
</dbReference>
<evidence type="ECO:0000313" key="4">
    <source>
        <dbReference type="Proteomes" id="UP001589774"/>
    </source>
</evidence>
<keyword evidence="4" id="KW-1185">Reference proteome</keyword>
<name>A0ABV6HP87_9SPHI</name>